<evidence type="ECO:0000313" key="1">
    <source>
        <dbReference type="EMBL" id="KAJ1160528.1"/>
    </source>
</evidence>
<dbReference type="Proteomes" id="UP001066276">
    <property type="component" value="Chromosome 4_2"/>
</dbReference>
<sequence>MEEVAETTGGQGCTGHYTEEQKMTLCEPGRQGDSAPTWHLELGAAKTGARGGEDAGGIHHLYGILTYRVATGSGGPSSGPRHLDGAVTQ</sequence>
<organism evidence="1 2">
    <name type="scientific">Pleurodeles waltl</name>
    <name type="common">Iberian ribbed newt</name>
    <dbReference type="NCBI Taxonomy" id="8319"/>
    <lineage>
        <taxon>Eukaryota</taxon>
        <taxon>Metazoa</taxon>
        <taxon>Chordata</taxon>
        <taxon>Craniata</taxon>
        <taxon>Vertebrata</taxon>
        <taxon>Euteleostomi</taxon>
        <taxon>Amphibia</taxon>
        <taxon>Batrachia</taxon>
        <taxon>Caudata</taxon>
        <taxon>Salamandroidea</taxon>
        <taxon>Salamandridae</taxon>
        <taxon>Pleurodelinae</taxon>
        <taxon>Pleurodeles</taxon>
    </lineage>
</organism>
<reference evidence="1" key="1">
    <citation type="journal article" date="2022" name="bioRxiv">
        <title>Sequencing and chromosome-scale assembly of the giantPleurodeles waltlgenome.</title>
        <authorList>
            <person name="Brown T."/>
            <person name="Elewa A."/>
            <person name="Iarovenko S."/>
            <person name="Subramanian E."/>
            <person name="Araus A.J."/>
            <person name="Petzold A."/>
            <person name="Susuki M."/>
            <person name="Suzuki K.-i.T."/>
            <person name="Hayashi T."/>
            <person name="Toyoda A."/>
            <person name="Oliveira C."/>
            <person name="Osipova E."/>
            <person name="Leigh N.D."/>
            <person name="Simon A."/>
            <person name="Yun M.H."/>
        </authorList>
    </citation>
    <scope>NUCLEOTIDE SEQUENCE</scope>
    <source>
        <strain evidence="1">20211129_DDA</strain>
        <tissue evidence="1">Liver</tissue>
    </source>
</reference>
<gene>
    <name evidence="1" type="ORF">NDU88_001030</name>
</gene>
<keyword evidence="2" id="KW-1185">Reference proteome</keyword>
<accession>A0AAV7SBD6</accession>
<proteinExistence type="predicted"/>
<comment type="caution">
    <text evidence="1">The sequence shown here is derived from an EMBL/GenBank/DDBJ whole genome shotgun (WGS) entry which is preliminary data.</text>
</comment>
<name>A0AAV7SBD6_PLEWA</name>
<dbReference type="EMBL" id="JANPWB010000008">
    <property type="protein sequence ID" value="KAJ1160528.1"/>
    <property type="molecule type" value="Genomic_DNA"/>
</dbReference>
<evidence type="ECO:0000313" key="2">
    <source>
        <dbReference type="Proteomes" id="UP001066276"/>
    </source>
</evidence>
<protein>
    <submittedName>
        <fullName evidence="1">Uncharacterized protein</fullName>
    </submittedName>
</protein>
<dbReference type="AlphaFoldDB" id="A0AAV7SBD6"/>